<evidence type="ECO:0000313" key="2">
    <source>
        <dbReference type="EMBL" id="CAA2615087.1"/>
    </source>
</evidence>
<reference evidence="2" key="1">
    <citation type="submission" date="2019-12" db="EMBL/GenBank/DDBJ databases">
        <authorList>
            <person name="Scholz U."/>
            <person name="Mascher M."/>
            <person name="Fiebig A."/>
        </authorList>
    </citation>
    <scope>NUCLEOTIDE SEQUENCE</scope>
</reference>
<dbReference type="AlphaFoldDB" id="A0A7I8IBX4"/>
<dbReference type="EMBL" id="LR743588">
    <property type="protein sequence ID" value="CAA2615087.1"/>
    <property type="molecule type" value="Genomic_DNA"/>
</dbReference>
<organism evidence="2">
    <name type="scientific">Spirodela intermedia</name>
    <name type="common">Intermediate duckweed</name>
    <dbReference type="NCBI Taxonomy" id="51605"/>
    <lineage>
        <taxon>Eukaryota</taxon>
        <taxon>Viridiplantae</taxon>
        <taxon>Streptophyta</taxon>
        <taxon>Embryophyta</taxon>
        <taxon>Tracheophyta</taxon>
        <taxon>Spermatophyta</taxon>
        <taxon>Magnoliopsida</taxon>
        <taxon>Liliopsida</taxon>
        <taxon>Araceae</taxon>
        <taxon>Lemnoideae</taxon>
        <taxon>Spirodela</taxon>
    </lineage>
</organism>
<accession>A0A7I8IBX4</accession>
<feature type="region of interest" description="Disordered" evidence="1">
    <location>
        <begin position="1"/>
        <end position="34"/>
    </location>
</feature>
<feature type="compositionally biased region" description="Low complexity" evidence="1">
    <location>
        <begin position="10"/>
        <end position="24"/>
    </location>
</feature>
<evidence type="ECO:0000313" key="3">
    <source>
        <dbReference type="EMBL" id="CAA7389549.1"/>
    </source>
</evidence>
<dbReference type="Proteomes" id="UP000663760">
    <property type="component" value="Chromosome 1"/>
</dbReference>
<dbReference type="EMBL" id="LR746264">
    <property type="protein sequence ID" value="CAA7389549.1"/>
    <property type="molecule type" value="Genomic_DNA"/>
</dbReference>
<keyword evidence="4" id="KW-1185">Reference proteome</keyword>
<sequence length="54" mass="5730">MVAPCALNHSAQSSTPPASLPSASSEEKPRTWATNATGTVLRLGAFLYNLKKRT</sequence>
<gene>
    <name evidence="2" type="ORF">SI7747_01001444</name>
    <name evidence="3" type="ORF">SI8410_01001571</name>
</gene>
<protein>
    <submittedName>
        <fullName evidence="2">Uncharacterized protein</fullName>
    </submittedName>
</protein>
<evidence type="ECO:0000313" key="4">
    <source>
        <dbReference type="Proteomes" id="UP000663760"/>
    </source>
</evidence>
<name>A0A7I8IBX4_SPIIN</name>
<proteinExistence type="predicted"/>
<evidence type="ECO:0000256" key="1">
    <source>
        <dbReference type="SAM" id="MobiDB-lite"/>
    </source>
</evidence>